<organism evidence="2 3">
    <name type="scientific">Ancylostoma ceylanicum</name>
    <dbReference type="NCBI Taxonomy" id="53326"/>
    <lineage>
        <taxon>Eukaryota</taxon>
        <taxon>Metazoa</taxon>
        <taxon>Ecdysozoa</taxon>
        <taxon>Nematoda</taxon>
        <taxon>Chromadorea</taxon>
        <taxon>Rhabditida</taxon>
        <taxon>Rhabditina</taxon>
        <taxon>Rhabditomorpha</taxon>
        <taxon>Strongyloidea</taxon>
        <taxon>Ancylostomatidae</taxon>
        <taxon>Ancylostomatinae</taxon>
        <taxon>Ancylostoma</taxon>
    </lineage>
</organism>
<keyword evidence="3" id="KW-1185">Reference proteome</keyword>
<comment type="caution">
    <text evidence="2">The sequence shown here is derived from an EMBL/GenBank/DDBJ whole genome shotgun (WGS) entry which is preliminary data.</text>
</comment>
<keyword evidence="1" id="KW-0732">Signal</keyword>
<accession>A0A016UPQ6</accession>
<reference evidence="3" key="1">
    <citation type="journal article" date="2015" name="Nat. Genet.">
        <title>The genome and transcriptome of the zoonotic hookworm Ancylostoma ceylanicum identify infection-specific gene families.</title>
        <authorList>
            <person name="Schwarz E.M."/>
            <person name="Hu Y."/>
            <person name="Antoshechkin I."/>
            <person name="Miller M.M."/>
            <person name="Sternberg P.W."/>
            <person name="Aroian R.V."/>
        </authorList>
    </citation>
    <scope>NUCLEOTIDE SEQUENCE</scope>
    <source>
        <strain evidence="3">HY135</strain>
    </source>
</reference>
<dbReference type="EMBL" id="JARK01001367">
    <property type="protein sequence ID" value="EYC17140.1"/>
    <property type="molecule type" value="Genomic_DNA"/>
</dbReference>
<feature type="chain" id="PRO_5001492606" evidence="1">
    <location>
        <begin position="17"/>
        <end position="101"/>
    </location>
</feature>
<dbReference type="AlphaFoldDB" id="A0A016UPQ6"/>
<proteinExistence type="predicted"/>
<dbReference type="Proteomes" id="UP000024635">
    <property type="component" value="Unassembled WGS sequence"/>
</dbReference>
<gene>
    <name evidence="2" type="primary">Acey_s0031.g2294</name>
    <name evidence="2" type="ORF">Y032_0031g2294</name>
</gene>
<evidence type="ECO:0000256" key="1">
    <source>
        <dbReference type="SAM" id="SignalP"/>
    </source>
</evidence>
<evidence type="ECO:0000313" key="2">
    <source>
        <dbReference type="EMBL" id="EYC17140.1"/>
    </source>
</evidence>
<feature type="signal peptide" evidence="1">
    <location>
        <begin position="1"/>
        <end position="16"/>
    </location>
</feature>
<protein>
    <submittedName>
        <fullName evidence="2">Uncharacterized protein</fullName>
    </submittedName>
</protein>
<name>A0A016UPQ6_9BILA</name>
<sequence length="101" mass="11182">MKLVLLISVAVTVVHCKGPVFVEELEGLVKTKNEKLALRSLAEDVYMLRPLFGDFIQVVSGRKKRTDARHSSYCGPNRDGQPDSCCIQPAIGPIARLSRIM</sequence>
<evidence type="ECO:0000313" key="3">
    <source>
        <dbReference type="Proteomes" id="UP000024635"/>
    </source>
</evidence>